<dbReference type="FunFam" id="3.40.50.2300:FF:000188">
    <property type="entry name" value="Glutamate receptor"/>
    <property type="match status" value="1"/>
</dbReference>
<evidence type="ECO:0000259" key="15">
    <source>
        <dbReference type="SMART" id="SM00079"/>
    </source>
</evidence>
<comment type="subcellular location">
    <subcellularLocation>
        <location evidence="1">Membrane</location>
        <topology evidence="1">Multi-pass membrane protein</topology>
    </subcellularLocation>
</comment>
<reference evidence="16 17" key="1">
    <citation type="submission" date="2017-09" db="EMBL/GenBank/DDBJ databases">
        <title>WGS assembly of Aquilegia coerulea Goldsmith.</title>
        <authorList>
            <person name="Hodges S."/>
            <person name="Kramer E."/>
            <person name="Nordborg M."/>
            <person name="Tomkins J."/>
            <person name="Borevitz J."/>
            <person name="Derieg N."/>
            <person name="Yan J."/>
            <person name="Mihaltcheva S."/>
            <person name="Hayes R.D."/>
            <person name="Rokhsar D."/>
        </authorList>
    </citation>
    <scope>NUCLEOTIDE SEQUENCE [LARGE SCALE GENOMIC DNA]</scope>
    <source>
        <strain evidence="17">cv. Goldsmith</strain>
    </source>
</reference>
<dbReference type="STRING" id="218851.A0A2G5EQE8"/>
<dbReference type="PANTHER" id="PTHR18966">
    <property type="entry name" value="IONOTROPIC GLUTAMATE RECEPTOR"/>
    <property type="match status" value="1"/>
</dbReference>
<dbReference type="InterPro" id="IPR001320">
    <property type="entry name" value="Iontro_rcpt_C"/>
</dbReference>
<dbReference type="SMART" id="SM00079">
    <property type="entry name" value="PBPe"/>
    <property type="match status" value="1"/>
</dbReference>
<feature type="transmembrane region" description="Helical" evidence="14">
    <location>
        <begin position="585"/>
        <end position="603"/>
    </location>
</feature>
<evidence type="ECO:0000313" key="17">
    <source>
        <dbReference type="Proteomes" id="UP000230069"/>
    </source>
</evidence>
<dbReference type="GO" id="GO:0016020">
    <property type="term" value="C:membrane"/>
    <property type="evidence" value="ECO:0007669"/>
    <property type="project" value="UniProtKB-SubCell"/>
</dbReference>
<name>A0A2G5EQE8_AQUCA</name>
<dbReference type="AlphaFoldDB" id="A0A2G5EQE8"/>
<keyword evidence="6 14" id="KW-1133">Transmembrane helix</keyword>
<dbReference type="Gene3D" id="1.10.287.70">
    <property type="match status" value="1"/>
</dbReference>
<evidence type="ECO:0000256" key="5">
    <source>
        <dbReference type="ARBA" id="ARBA00022729"/>
    </source>
</evidence>
<dbReference type="OrthoDB" id="5984008at2759"/>
<dbReference type="Pfam" id="PF00060">
    <property type="entry name" value="Lig_chan"/>
    <property type="match status" value="1"/>
</dbReference>
<accession>A0A2G5EQE8</accession>
<keyword evidence="12 13" id="KW-0407">Ion channel</keyword>
<sequence>MEIAIQTFNNATGNKQKLVLNISDSGGDPQQASRAADDLVKGKQVQAIVGMEKWQEAALVSESTNKAQVPTLSFSTPSITPPLTSLRWPFLVRMSNNDSLQMQCVASIVGSYGWRKVIAIYEDDDYNTDSGILRLLSDALQAVGSEVEHWLALPPSCTLPDPKDFVQEELDKLNTMQSRVFIIIGSSLELASNILTTAKHGGLMGRDSVWITTDSITSLIDTANSSIMSSMQGIIGIKTHFSETSSSFVNFSTKFRSLFRSLYPEEEKSEPGIYALRAYDTISTVALASNISTNKNSTATSRTLLENILASNFSGLTGKIQFKKGGLSRSPTYEIINVVGKGYTVLKFWSPDYGFSTNIIDEINTQDRNISGGGGGGGEMMHVLGGRVYWPGGLERIPLGWVMPSDAKPMVIGVPGRTSFEKFVKVHDGQGPTGFCIDVFKNAVKLLNYDLPHIFKPFDGLYDDLVDQVYFKNFGAVVGDVTILANRSNYVEFTQPYAESGLTMLVPVKVEKKAWLFVKPFTTATWLVVSIVFAYTMFVVWFLEHRSNPEFRGPWKNQLGTAMWFTFSTLFFAHRESLRSNFTRAVMFVWLFTVFVVTSSYTASLTSMLTVQRLQPTVTDIETLRRSNSPVGCDGDSFIRKYLVQVLQFQPHNIINVKSEYDYPKEFESGRIKAAFLELPYERVFLSRHCKTYQDTGLKHRFGGLGFAFPKGSPIARDFSKAFLKLSEDGTLNKLDSYWFNPSSQCSDNNMNNQSLSLGNFWGLFLVTGLTSTIVLIMYVVHLLRKFRRLSVPPLDTTSGLEDSVWIGIKKLGAFFDNGSINRSDRDPVQAQARDIEMDGECLSEYNTPEHPQATPVAENDIPETRAWGSENQTRVLRVFSSFPGWGNRVHNVN</sequence>
<dbReference type="InParanoid" id="A0A2G5EQE8"/>
<dbReference type="SUPFAM" id="SSF53850">
    <property type="entry name" value="Periplasmic binding protein-like II"/>
    <property type="match status" value="1"/>
</dbReference>
<dbReference type="Proteomes" id="UP000230069">
    <property type="component" value="Unassembled WGS sequence"/>
</dbReference>
<evidence type="ECO:0000256" key="8">
    <source>
        <dbReference type="ARBA" id="ARBA00023136"/>
    </source>
</evidence>
<gene>
    <name evidence="16" type="ORF">AQUCO_00500118v1</name>
</gene>
<dbReference type="SUPFAM" id="SSF53822">
    <property type="entry name" value="Periplasmic binding protein-like I"/>
    <property type="match status" value="1"/>
</dbReference>
<keyword evidence="3 13" id="KW-0813">Transport</keyword>
<keyword evidence="8 13" id="KW-0472">Membrane</keyword>
<evidence type="ECO:0000256" key="11">
    <source>
        <dbReference type="ARBA" id="ARBA00023286"/>
    </source>
</evidence>
<dbReference type="Pfam" id="PF01094">
    <property type="entry name" value="ANF_receptor"/>
    <property type="match status" value="1"/>
</dbReference>
<keyword evidence="11 13" id="KW-1071">Ligand-gated ion channel</keyword>
<dbReference type="CDD" id="cd19990">
    <property type="entry name" value="PBP1_GABAb_receptor_plant"/>
    <property type="match status" value="1"/>
</dbReference>
<evidence type="ECO:0000256" key="3">
    <source>
        <dbReference type="ARBA" id="ARBA00022448"/>
    </source>
</evidence>
<evidence type="ECO:0000256" key="14">
    <source>
        <dbReference type="SAM" id="Phobius"/>
    </source>
</evidence>
<dbReference type="InterPro" id="IPR028082">
    <property type="entry name" value="Peripla_BP_I"/>
</dbReference>
<evidence type="ECO:0000256" key="10">
    <source>
        <dbReference type="ARBA" id="ARBA00023180"/>
    </source>
</evidence>
<proteinExistence type="inferred from homology"/>
<dbReference type="InterPro" id="IPR015683">
    <property type="entry name" value="Ionotropic_Glu_rcpt"/>
</dbReference>
<dbReference type="FunFam" id="3.40.190.10:FF:000054">
    <property type="entry name" value="Glutamate receptor"/>
    <property type="match status" value="1"/>
</dbReference>
<dbReference type="GO" id="GO:0015276">
    <property type="term" value="F:ligand-gated monoatomic ion channel activity"/>
    <property type="evidence" value="ECO:0007669"/>
    <property type="project" value="InterPro"/>
</dbReference>
<dbReference type="InterPro" id="IPR044440">
    <property type="entry name" value="GABAb_receptor_plant_PBP1"/>
</dbReference>
<keyword evidence="10" id="KW-0325">Glycoprotein</keyword>
<evidence type="ECO:0000256" key="2">
    <source>
        <dbReference type="ARBA" id="ARBA00008685"/>
    </source>
</evidence>
<evidence type="ECO:0000313" key="16">
    <source>
        <dbReference type="EMBL" id="PIA57964.1"/>
    </source>
</evidence>
<evidence type="ECO:0000256" key="4">
    <source>
        <dbReference type="ARBA" id="ARBA00022692"/>
    </source>
</evidence>
<keyword evidence="7 13" id="KW-0406">Ion transport</keyword>
<protein>
    <recommendedName>
        <fullName evidence="13">Glutamate receptor</fullName>
    </recommendedName>
</protein>
<dbReference type="Gene3D" id="3.40.190.10">
    <property type="entry name" value="Periplasmic binding protein-like II"/>
    <property type="match status" value="2"/>
</dbReference>
<feature type="transmembrane region" description="Helical" evidence="14">
    <location>
        <begin position="761"/>
        <end position="781"/>
    </location>
</feature>
<dbReference type="FunFam" id="1.10.287.70:FF:000172">
    <property type="entry name" value="Glutamate receptor"/>
    <property type="match status" value="1"/>
</dbReference>
<keyword evidence="17" id="KW-1185">Reference proteome</keyword>
<dbReference type="EMBL" id="KZ305022">
    <property type="protein sequence ID" value="PIA57964.1"/>
    <property type="molecule type" value="Genomic_DNA"/>
</dbReference>
<feature type="domain" description="Ionotropic glutamate receptor C-terminal" evidence="15">
    <location>
        <begin position="411"/>
        <end position="742"/>
    </location>
</feature>
<dbReference type="Gene3D" id="3.40.50.2300">
    <property type="match status" value="3"/>
</dbReference>
<feature type="transmembrane region" description="Helical" evidence="14">
    <location>
        <begin position="521"/>
        <end position="543"/>
    </location>
</feature>
<evidence type="ECO:0000256" key="7">
    <source>
        <dbReference type="ARBA" id="ARBA00023065"/>
    </source>
</evidence>
<evidence type="ECO:0000256" key="9">
    <source>
        <dbReference type="ARBA" id="ARBA00023170"/>
    </source>
</evidence>
<evidence type="ECO:0000256" key="13">
    <source>
        <dbReference type="PIRNR" id="PIRNR037090"/>
    </source>
</evidence>
<evidence type="ECO:0000256" key="1">
    <source>
        <dbReference type="ARBA" id="ARBA00004141"/>
    </source>
</evidence>
<evidence type="ECO:0000256" key="12">
    <source>
        <dbReference type="ARBA" id="ARBA00023303"/>
    </source>
</evidence>
<organism evidence="16 17">
    <name type="scientific">Aquilegia coerulea</name>
    <name type="common">Rocky mountain columbine</name>
    <dbReference type="NCBI Taxonomy" id="218851"/>
    <lineage>
        <taxon>Eukaryota</taxon>
        <taxon>Viridiplantae</taxon>
        <taxon>Streptophyta</taxon>
        <taxon>Embryophyta</taxon>
        <taxon>Tracheophyta</taxon>
        <taxon>Spermatophyta</taxon>
        <taxon>Magnoliopsida</taxon>
        <taxon>Ranunculales</taxon>
        <taxon>Ranunculaceae</taxon>
        <taxon>Thalictroideae</taxon>
        <taxon>Aquilegia</taxon>
    </lineage>
</organism>
<comment type="function">
    <text evidence="13">Glutamate-gated receptor that probably acts as non-selective cation channel.</text>
</comment>
<dbReference type="InterPro" id="IPR001828">
    <property type="entry name" value="ANF_lig-bd_rcpt"/>
</dbReference>
<keyword evidence="5" id="KW-0732">Signal</keyword>
<keyword evidence="9 13" id="KW-0675">Receptor</keyword>
<dbReference type="InterPro" id="IPR017103">
    <property type="entry name" value="Iontropic_Glu_rcpt_pln"/>
</dbReference>
<dbReference type="PIRSF" id="PIRSF037090">
    <property type="entry name" value="Iontro_Glu-like_rcpt_pln"/>
    <property type="match status" value="1"/>
</dbReference>
<dbReference type="CDD" id="cd13686">
    <property type="entry name" value="GluR_Plant"/>
    <property type="match status" value="1"/>
</dbReference>
<comment type="similarity">
    <text evidence="2 13">Belongs to the glutamate-gated ion channel (TC 1.A.10.1) family.</text>
</comment>
<evidence type="ECO:0000256" key="6">
    <source>
        <dbReference type="ARBA" id="ARBA00022989"/>
    </source>
</evidence>
<keyword evidence="4 14" id="KW-0812">Transmembrane</keyword>